<evidence type="ECO:0000313" key="1">
    <source>
        <dbReference type="Proteomes" id="UP000095287"/>
    </source>
</evidence>
<accession>A0A1I7Z020</accession>
<proteinExistence type="predicted"/>
<organism evidence="1 2">
    <name type="scientific">Steinernema glaseri</name>
    <dbReference type="NCBI Taxonomy" id="37863"/>
    <lineage>
        <taxon>Eukaryota</taxon>
        <taxon>Metazoa</taxon>
        <taxon>Ecdysozoa</taxon>
        <taxon>Nematoda</taxon>
        <taxon>Chromadorea</taxon>
        <taxon>Rhabditida</taxon>
        <taxon>Tylenchina</taxon>
        <taxon>Panagrolaimomorpha</taxon>
        <taxon>Strongyloidoidea</taxon>
        <taxon>Steinernematidae</taxon>
        <taxon>Steinernema</taxon>
    </lineage>
</organism>
<dbReference type="AlphaFoldDB" id="A0A1I7Z020"/>
<name>A0A1I7Z020_9BILA</name>
<reference evidence="2" key="1">
    <citation type="submission" date="2016-11" db="UniProtKB">
        <authorList>
            <consortium name="WormBaseParasite"/>
        </authorList>
    </citation>
    <scope>IDENTIFICATION</scope>
</reference>
<sequence length="67" mass="7720">MKSRIERTSHLICTNPICIHHIKFLERYSALNEPSWSSRNVFLLVSLCSVSRKTKAALMTKESCFCC</sequence>
<dbReference type="Proteomes" id="UP000095287">
    <property type="component" value="Unplaced"/>
</dbReference>
<keyword evidence="1" id="KW-1185">Reference proteome</keyword>
<protein>
    <submittedName>
        <fullName evidence="2">Uncharacterized protein</fullName>
    </submittedName>
</protein>
<evidence type="ECO:0000313" key="2">
    <source>
        <dbReference type="WBParaSite" id="L893_g21230.t1"/>
    </source>
</evidence>
<dbReference type="WBParaSite" id="L893_g21230.t1">
    <property type="protein sequence ID" value="L893_g21230.t1"/>
    <property type="gene ID" value="L893_g21230"/>
</dbReference>